<keyword evidence="3" id="KW-0560">Oxidoreductase</keyword>
<sequence length="192" mass="21390">MSQSYRLDVLMNNAGVMAQPAGLTEDGYEIQFGSNYMGPALFTRLLLPALRSTAERPSSDVRVINLSSDLARYGQSKLADYYHTTTMARQYPEIKFVAVHPGVVNTGLFDDFRKRRPYVGAVVSALSSLFLTGVEQGAIAQLWASTAPTHDVRSGGFYNPSLKEYRHALLENEKLAQELEEWTEAEFRGKGF</sequence>
<dbReference type="AlphaFoldDB" id="A0A3M6X504"/>
<protein>
    <submittedName>
        <fullName evidence="4">Uncharacterized protein</fullName>
    </submittedName>
</protein>
<comment type="caution">
    <text evidence="4">The sequence shown here is derived from an EMBL/GenBank/DDBJ whole genome shotgun (WGS) entry which is preliminary data.</text>
</comment>
<dbReference type="Pfam" id="PF00106">
    <property type="entry name" value="adh_short"/>
    <property type="match status" value="1"/>
</dbReference>
<dbReference type="EMBL" id="QWIJ01000196">
    <property type="protein sequence ID" value="RMX85862.1"/>
    <property type="molecule type" value="Genomic_DNA"/>
</dbReference>
<dbReference type="OrthoDB" id="191139at2759"/>
<gene>
    <name evidence="4" type="ORF">D0869_03499</name>
</gene>
<organism evidence="4 5">
    <name type="scientific">Hortaea werneckii</name>
    <name type="common">Black yeast</name>
    <name type="synonym">Cladosporium werneckii</name>
    <dbReference type="NCBI Taxonomy" id="91943"/>
    <lineage>
        <taxon>Eukaryota</taxon>
        <taxon>Fungi</taxon>
        <taxon>Dikarya</taxon>
        <taxon>Ascomycota</taxon>
        <taxon>Pezizomycotina</taxon>
        <taxon>Dothideomycetes</taxon>
        <taxon>Dothideomycetidae</taxon>
        <taxon>Mycosphaerellales</taxon>
        <taxon>Teratosphaeriaceae</taxon>
        <taxon>Hortaea</taxon>
    </lineage>
</organism>
<evidence type="ECO:0000313" key="4">
    <source>
        <dbReference type="EMBL" id="RMX85862.1"/>
    </source>
</evidence>
<dbReference type="SUPFAM" id="SSF51735">
    <property type="entry name" value="NAD(P)-binding Rossmann-fold domains"/>
    <property type="match status" value="1"/>
</dbReference>
<name>A0A3M6X504_HORWE</name>
<evidence type="ECO:0000256" key="3">
    <source>
        <dbReference type="ARBA" id="ARBA00023002"/>
    </source>
</evidence>
<evidence type="ECO:0000256" key="1">
    <source>
        <dbReference type="ARBA" id="ARBA00006484"/>
    </source>
</evidence>
<dbReference type="InterPro" id="IPR002347">
    <property type="entry name" value="SDR_fam"/>
</dbReference>
<evidence type="ECO:0000313" key="5">
    <source>
        <dbReference type="Proteomes" id="UP000281245"/>
    </source>
</evidence>
<dbReference type="PANTHER" id="PTHR24320:SF282">
    <property type="entry name" value="WW DOMAIN-CONTAINING OXIDOREDUCTASE"/>
    <property type="match status" value="1"/>
</dbReference>
<accession>A0A3M6X504</accession>
<comment type="similarity">
    <text evidence="1">Belongs to the short-chain dehydrogenases/reductases (SDR) family.</text>
</comment>
<evidence type="ECO:0000256" key="2">
    <source>
        <dbReference type="ARBA" id="ARBA00022857"/>
    </source>
</evidence>
<dbReference type="Proteomes" id="UP000281245">
    <property type="component" value="Unassembled WGS sequence"/>
</dbReference>
<dbReference type="GO" id="GO:0016491">
    <property type="term" value="F:oxidoreductase activity"/>
    <property type="evidence" value="ECO:0007669"/>
    <property type="project" value="UniProtKB-KW"/>
</dbReference>
<dbReference type="Gene3D" id="3.40.50.720">
    <property type="entry name" value="NAD(P)-binding Rossmann-like Domain"/>
    <property type="match status" value="1"/>
</dbReference>
<dbReference type="PANTHER" id="PTHR24320">
    <property type="entry name" value="RETINOL DEHYDROGENASE"/>
    <property type="match status" value="1"/>
</dbReference>
<reference evidence="4 5" key="1">
    <citation type="journal article" date="2018" name="BMC Genomics">
        <title>Genomic evidence for intraspecific hybridization in a clonal and extremely halotolerant yeast.</title>
        <authorList>
            <person name="Gostincar C."/>
            <person name="Stajich J.E."/>
            <person name="Zupancic J."/>
            <person name="Zalar P."/>
            <person name="Gunde-Cimerman N."/>
        </authorList>
    </citation>
    <scope>NUCLEOTIDE SEQUENCE [LARGE SCALE GENOMIC DNA]</scope>
    <source>
        <strain evidence="4 5">EXF-6656</strain>
    </source>
</reference>
<proteinExistence type="inferred from homology"/>
<dbReference type="InterPro" id="IPR036291">
    <property type="entry name" value="NAD(P)-bd_dom_sf"/>
</dbReference>
<dbReference type="PRINTS" id="PR00081">
    <property type="entry name" value="GDHRDH"/>
</dbReference>
<keyword evidence="2" id="KW-0521">NADP</keyword>